<dbReference type="SUPFAM" id="SSF52777">
    <property type="entry name" value="CoA-dependent acyltransferases"/>
    <property type="match status" value="1"/>
</dbReference>
<keyword evidence="2" id="KW-0808">Transferase</keyword>
<dbReference type="Pfam" id="PF19845">
    <property type="entry name" value="DUF6320"/>
    <property type="match status" value="1"/>
</dbReference>
<evidence type="ECO:0000313" key="2">
    <source>
        <dbReference type="EMBL" id="ODM07479.1"/>
    </source>
</evidence>
<feature type="transmembrane region" description="Helical" evidence="1">
    <location>
        <begin position="432"/>
        <end position="454"/>
    </location>
</feature>
<reference evidence="2 3" key="1">
    <citation type="submission" date="2016-07" db="EMBL/GenBank/DDBJ databases">
        <title>Characterization of isolates of Eisenbergiella tayi derived from blood cultures, using whole genome sequencing.</title>
        <authorList>
            <person name="Burdz T."/>
            <person name="Wiebe D."/>
            <person name="Huynh C."/>
            <person name="Bernard K."/>
        </authorList>
    </citation>
    <scope>NUCLEOTIDE SEQUENCE [LARGE SCALE GENOMIC DNA]</scope>
    <source>
        <strain evidence="2 3">NML 110608</strain>
    </source>
</reference>
<keyword evidence="1" id="KW-1133">Transmembrane helix</keyword>
<dbReference type="PATRIC" id="fig|1432052.4.peg.3753"/>
<keyword evidence="1" id="KW-0472">Membrane</keyword>
<gene>
    <name evidence="2" type="ORF">BEI61_03369</name>
</gene>
<organism evidence="2 3">
    <name type="scientific">Eisenbergiella tayi</name>
    <dbReference type="NCBI Taxonomy" id="1432052"/>
    <lineage>
        <taxon>Bacteria</taxon>
        <taxon>Bacillati</taxon>
        <taxon>Bacillota</taxon>
        <taxon>Clostridia</taxon>
        <taxon>Lachnospirales</taxon>
        <taxon>Lachnospiraceae</taxon>
        <taxon>Eisenbergiella</taxon>
    </lineage>
</organism>
<accession>A0A1E3AFP3</accession>
<dbReference type="PANTHER" id="PTHR28037:SF1">
    <property type="entry name" value="ALCOHOL O-ACETYLTRANSFERASE 1-RELATED"/>
    <property type="match status" value="1"/>
</dbReference>
<dbReference type="InterPro" id="IPR010828">
    <property type="entry name" value="Atf2/Sli1-like"/>
</dbReference>
<evidence type="ECO:0000256" key="1">
    <source>
        <dbReference type="SAM" id="Phobius"/>
    </source>
</evidence>
<feature type="transmembrane region" description="Helical" evidence="1">
    <location>
        <begin position="489"/>
        <end position="510"/>
    </location>
</feature>
<evidence type="ECO:0000313" key="3">
    <source>
        <dbReference type="Proteomes" id="UP000094067"/>
    </source>
</evidence>
<feature type="transmembrane region" description="Helical" evidence="1">
    <location>
        <begin position="516"/>
        <end position="532"/>
    </location>
</feature>
<proteinExistence type="predicted"/>
<protein>
    <submittedName>
        <fullName evidence="2">Alcohol acetyltransferase</fullName>
    </submittedName>
</protein>
<dbReference type="PANTHER" id="PTHR28037">
    <property type="entry name" value="ALCOHOL O-ACETYLTRANSFERASE 1-RELATED"/>
    <property type="match status" value="1"/>
</dbReference>
<dbReference type="GO" id="GO:0016740">
    <property type="term" value="F:transferase activity"/>
    <property type="evidence" value="ECO:0007669"/>
    <property type="project" value="UniProtKB-KW"/>
</dbReference>
<name>A0A1E3AFP3_9FIRM</name>
<feature type="transmembrane region" description="Helical" evidence="1">
    <location>
        <begin position="216"/>
        <end position="233"/>
    </location>
</feature>
<dbReference type="InterPro" id="IPR052058">
    <property type="entry name" value="Alcohol_O-acetyltransferase"/>
</dbReference>
<dbReference type="InterPro" id="IPR046283">
    <property type="entry name" value="DUF6320"/>
</dbReference>
<keyword evidence="1" id="KW-0812">Transmembrane</keyword>
<comment type="caution">
    <text evidence="2">The sequence shown here is derived from an EMBL/GenBank/DDBJ whole genome shotgun (WGS) entry which is preliminary data.</text>
</comment>
<dbReference type="Pfam" id="PF07247">
    <property type="entry name" value="AATase"/>
    <property type="match status" value="1"/>
</dbReference>
<feature type="transmembrane region" description="Helical" evidence="1">
    <location>
        <begin position="544"/>
        <end position="562"/>
    </location>
</feature>
<dbReference type="EMBL" id="MCGH01000002">
    <property type="protein sequence ID" value="ODM07479.1"/>
    <property type="molecule type" value="Genomic_DNA"/>
</dbReference>
<feature type="transmembrane region" description="Helical" evidence="1">
    <location>
        <begin position="568"/>
        <end position="589"/>
    </location>
</feature>
<dbReference type="Proteomes" id="UP000094067">
    <property type="component" value="Unassembled WGS sequence"/>
</dbReference>
<dbReference type="RefSeq" id="WP_069153508.1">
    <property type="nucleotide sequence ID" value="NZ_MCGH01000002.1"/>
</dbReference>
<sequence>MFGTKGSHWRKLDNAAKIFPATSNKKDTRVFRFYCELKEPVDGSILQSALDKTIDKYPVFLSVMRKGFFWYYLEKSDLKPKVKEEVDPPCLNLYIRDRKTLLFQVVYYKNRINFEVFHALTDGTGAIQFLKELVKNYLILRYRDAALPDISFTEKDMTLQDQESDGFSKYYSKTEGRQGKKTSSFQISGPRTGYGSLNITEGLVSCQALLKKAKEYGVSMTVFLTAVFLCAIHEERSRRQRRKPVILMVPVNLRKYFPSSSMLNFFGWIEPGYLFAEEDFSFTDVVQSVSAYFHEELTKERLGQRMSSLMGLEQNPILRIFPLELKNLGMQLGAQLAKKDVSAVFSNLGVVSMPKEYVPYISRFGVFTSTPKIELSMCSFEDDLVLSFASGFQNQNIERNFFRILKNFGVESSILEDRFPVKKAPEYKGLRFFQWFSFCCIAAACAAVMVNIIFTPTLRWSAYVIGGSLSMWLALALGFFKRHNLLKNAIWQMLLIPAVCVLWDLFTGWYGWSVDYVLPAVCLLIQLSMLIITKVQKLKVQDYMIYYILAGLYGLLPAVLLITGAAHVMYLCVLCSGISFLLLTGLLIFKGKEMFSELYKKLHF</sequence>
<dbReference type="AlphaFoldDB" id="A0A1E3AFP3"/>
<feature type="transmembrane region" description="Helical" evidence="1">
    <location>
        <begin position="460"/>
        <end position="480"/>
    </location>
</feature>